<keyword evidence="2" id="KW-1185">Reference proteome</keyword>
<reference evidence="2" key="1">
    <citation type="submission" date="2016-10" db="EMBL/GenBank/DDBJ databases">
        <authorList>
            <person name="Varghese N."/>
            <person name="Submissions S."/>
        </authorList>
    </citation>
    <scope>NUCLEOTIDE SEQUENCE [LARGE SCALE GENOMIC DNA]</scope>
    <source>
        <strain evidence="2">DSM 27839</strain>
    </source>
</reference>
<proteinExistence type="predicted"/>
<evidence type="ECO:0000313" key="1">
    <source>
        <dbReference type="EMBL" id="SDW46156.1"/>
    </source>
</evidence>
<accession>A0A1H2TQG2</accession>
<dbReference type="EMBL" id="FNNP01000001">
    <property type="protein sequence ID" value="SDW46156.1"/>
    <property type="molecule type" value="Genomic_DNA"/>
</dbReference>
<protein>
    <submittedName>
        <fullName evidence="1">Uncharacterized protein</fullName>
    </submittedName>
</protein>
<organism evidence="1 2">
    <name type="scientific">Ruegeria halocynthiae</name>
    <dbReference type="NCBI Taxonomy" id="985054"/>
    <lineage>
        <taxon>Bacteria</taxon>
        <taxon>Pseudomonadati</taxon>
        <taxon>Pseudomonadota</taxon>
        <taxon>Alphaproteobacteria</taxon>
        <taxon>Rhodobacterales</taxon>
        <taxon>Roseobacteraceae</taxon>
        <taxon>Ruegeria</taxon>
    </lineage>
</organism>
<gene>
    <name evidence="1" type="ORF">SAMN05444358_101888</name>
</gene>
<name>A0A1H2TQG2_9RHOB</name>
<evidence type="ECO:0000313" key="2">
    <source>
        <dbReference type="Proteomes" id="UP000183400"/>
    </source>
</evidence>
<dbReference type="Proteomes" id="UP000183400">
    <property type="component" value="Unassembled WGS sequence"/>
</dbReference>
<sequence length="38" mass="4263">MPDIKIEKAARDGRPFALVPSLRSVHRLEVELATFLDA</sequence>
<dbReference type="AlphaFoldDB" id="A0A1H2TQG2"/>